<gene>
    <name evidence="7" type="ORF">TrRE_jg3087</name>
</gene>
<evidence type="ECO:0000313" key="7">
    <source>
        <dbReference type="EMBL" id="GMH54411.1"/>
    </source>
</evidence>
<feature type="domain" description="Arf-GAP" evidence="6">
    <location>
        <begin position="23"/>
        <end position="144"/>
    </location>
</feature>
<dbReference type="GO" id="GO:0000139">
    <property type="term" value="C:Golgi membrane"/>
    <property type="evidence" value="ECO:0007669"/>
    <property type="project" value="GOC"/>
</dbReference>
<evidence type="ECO:0000313" key="8">
    <source>
        <dbReference type="Proteomes" id="UP001165082"/>
    </source>
</evidence>
<protein>
    <recommendedName>
        <fullName evidence="6">Arf-GAP domain-containing protein</fullName>
    </recommendedName>
</protein>
<name>A0A9W6ZKC4_9STRA</name>
<evidence type="ECO:0000259" key="6">
    <source>
        <dbReference type="PROSITE" id="PS50115"/>
    </source>
</evidence>
<dbReference type="CDD" id="cd08831">
    <property type="entry name" value="ArfGap_ArfGap2_3_like"/>
    <property type="match status" value="1"/>
</dbReference>
<dbReference type="InterPro" id="IPR001164">
    <property type="entry name" value="ArfGAP_dom"/>
</dbReference>
<dbReference type="Proteomes" id="UP001165082">
    <property type="component" value="Unassembled WGS sequence"/>
</dbReference>
<dbReference type="GO" id="GO:0008270">
    <property type="term" value="F:zinc ion binding"/>
    <property type="evidence" value="ECO:0007669"/>
    <property type="project" value="UniProtKB-KW"/>
</dbReference>
<keyword evidence="1" id="KW-0343">GTPase activation</keyword>
<dbReference type="PANTHER" id="PTHR45686:SF4">
    <property type="entry name" value="ADP-RIBOSYLATION FACTOR GTPASE ACTIVATING PROTEIN 3, ISOFORM H"/>
    <property type="match status" value="1"/>
</dbReference>
<dbReference type="SUPFAM" id="SSF57863">
    <property type="entry name" value="ArfGap/RecO-like zinc finger"/>
    <property type="match status" value="1"/>
</dbReference>
<dbReference type="GO" id="GO:0005096">
    <property type="term" value="F:GTPase activator activity"/>
    <property type="evidence" value="ECO:0007669"/>
    <property type="project" value="UniProtKB-KW"/>
</dbReference>
<evidence type="ECO:0000256" key="3">
    <source>
        <dbReference type="ARBA" id="ARBA00022771"/>
    </source>
</evidence>
<dbReference type="InterPro" id="IPR038508">
    <property type="entry name" value="ArfGAP_dom_sf"/>
</dbReference>
<dbReference type="OrthoDB" id="10266696at2759"/>
<keyword evidence="4" id="KW-0862">Zinc</keyword>
<keyword evidence="8" id="KW-1185">Reference proteome</keyword>
<reference evidence="7" key="1">
    <citation type="submission" date="2022-07" db="EMBL/GenBank/DDBJ databases">
        <title>Genome analysis of Parmales, a sister group of diatoms, reveals the evolutionary specialization of diatoms from phago-mixotrophs to photoautotrophs.</title>
        <authorList>
            <person name="Ban H."/>
            <person name="Sato S."/>
            <person name="Yoshikawa S."/>
            <person name="Kazumasa Y."/>
            <person name="Nakamura Y."/>
            <person name="Ichinomiya M."/>
            <person name="Saitoh K."/>
            <person name="Sato N."/>
            <person name="Blanc-Mathieu R."/>
            <person name="Endo H."/>
            <person name="Kuwata A."/>
            <person name="Ogata H."/>
        </authorList>
    </citation>
    <scope>NUCLEOTIDE SEQUENCE</scope>
</reference>
<dbReference type="AlphaFoldDB" id="A0A9W6ZKC4"/>
<dbReference type="PROSITE" id="PS50115">
    <property type="entry name" value="ARFGAP"/>
    <property type="match status" value="1"/>
</dbReference>
<keyword evidence="2" id="KW-0479">Metal-binding</keyword>
<comment type="caution">
    <text evidence="7">The sequence shown here is derived from an EMBL/GenBank/DDBJ whole genome shotgun (WGS) entry which is preliminary data.</text>
</comment>
<dbReference type="EMBL" id="BRXZ01000804">
    <property type="protein sequence ID" value="GMH54411.1"/>
    <property type="molecule type" value="Genomic_DNA"/>
</dbReference>
<dbReference type="SMART" id="SM00105">
    <property type="entry name" value="ArfGap"/>
    <property type="match status" value="1"/>
</dbReference>
<evidence type="ECO:0000256" key="1">
    <source>
        <dbReference type="ARBA" id="ARBA00022468"/>
    </source>
</evidence>
<dbReference type="InterPro" id="IPR037278">
    <property type="entry name" value="ARFGAP/RecO"/>
</dbReference>
<dbReference type="Gene3D" id="1.10.220.150">
    <property type="entry name" value="Arf GTPase activating protein"/>
    <property type="match status" value="1"/>
</dbReference>
<evidence type="ECO:0000256" key="4">
    <source>
        <dbReference type="ARBA" id="ARBA00022833"/>
    </source>
</evidence>
<keyword evidence="3 5" id="KW-0863">Zinc-finger</keyword>
<feature type="non-terminal residue" evidence="7">
    <location>
        <position position="228"/>
    </location>
</feature>
<evidence type="ECO:0000256" key="2">
    <source>
        <dbReference type="ARBA" id="ARBA00022723"/>
    </source>
</evidence>
<sequence>MSSFTPLTAAGNNAVCMPTSEKNLAFRKILKVGANSTCFDCPNTRPTWASVTYGVFLCLDCSATHRRMGVHITFVRSTELDEWTTDQVNAMRIGGNGPAAAWFKKNGCPDMHTKTDKKYSGRAARGYKDHLAGAVEALREGREVPVIPSGPAPGPSAPLESNKEGFTAATVTQARATTSTNAAKVAVPKMQLASSRAGAGKLVVPKKIGGGSKLIMKKPPGGGGLGSA</sequence>
<dbReference type="Pfam" id="PF01412">
    <property type="entry name" value="ArfGap"/>
    <property type="match status" value="1"/>
</dbReference>
<dbReference type="PANTHER" id="PTHR45686">
    <property type="entry name" value="ADP-RIBOSYLATION FACTOR GTPASE ACTIVATING PROTEIN 3, ISOFORM H-RELATED"/>
    <property type="match status" value="1"/>
</dbReference>
<organism evidence="7 8">
    <name type="scientific">Triparma retinervis</name>
    <dbReference type="NCBI Taxonomy" id="2557542"/>
    <lineage>
        <taxon>Eukaryota</taxon>
        <taxon>Sar</taxon>
        <taxon>Stramenopiles</taxon>
        <taxon>Ochrophyta</taxon>
        <taxon>Bolidophyceae</taxon>
        <taxon>Parmales</taxon>
        <taxon>Triparmaceae</taxon>
        <taxon>Triparma</taxon>
    </lineage>
</organism>
<dbReference type="GO" id="GO:0048205">
    <property type="term" value="P:COPI coating of Golgi vesicle"/>
    <property type="evidence" value="ECO:0007669"/>
    <property type="project" value="TreeGrafter"/>
</dbReference>
<evidence type="ECO:0000256" key="5">
    <source>
        <dbReference type="PROSITE-ProRule" id="PRU00288"/>
    </source>
</evidence>
<dbReference type="PRINTS" id="PR00405">
    <property type="entry name" value="REVINTRACTNG"/>
</dbReference>
<accession>A0A9W6ZKC4</accession>
<proteinExistence type="predicted"/>